<name>A0A4R6SAX6_LABRH</name>
<sequence>MPTPKLRTARHAITVAAAPERVYRLIADVRRWPQLFSPTIHTEHIGRTETEESVRIWALANGEVRDWTTRRELDPAGMTVAFRQQVSSHPVLGMGGVWQVYPDRAGARVELLHDYRIVDDNEQDAAWVARAVDRNSSAELGALREMAQAPGELDELWLSFSDSVEVDGDPEDVYQFLARAQDWPHRLAHVARLDLDEEVPDVQHITMDTVAPDGSVHTTSSVRVCFPSSHIVYKQTRMPEVLTAHTGRWTIERRDAAVVATAHHTVVLKPEALDTVDDVRTKVRAALGGNSLATLRRAKEFAEARRPVERVA</sequence>
<dbReference type="SUPFAM" id="SSF55961">
    <property type="entry name" value="Bet v1-like"/>
    <property type="match status" value="2"/>
</dbReference>
<protein>
    <submittedName>
        <fullName evidence="1">Aromatase</fullName>
    </submittedName>
</protein>
<proteinExistence type="predicted"/>
<dbReference type="CDD" id="cd08861">
    <property type="entry name" value="OtcD1_ARO-CYC_like"/>
    <property type="match status" value="2"/>
</dbReference>
<evidence type="ECO:0000313" key="1">
    <source>
        <dbReference type="EMBL" id="TDP96607.1"/>
    </source>
</evidence>
<accession>A0A4R6SAX6</accession>
<reference evidence="1 2" key="1">
    <citation type="submission" date="2019-03" db="EMBL/GenBank/DDBJ databases">
        <title>Genomic Encyclopedia of Type Strains, Phase IV (KMG-IV): sequencing the most valuable type-strain genomes for metagenomic binning, comparative biology and taxonomic classification.</title>
        <authorList>
            <person name="Goeker M."/>
        </authorList>
    </citation>
    <scope>NUCLEOTIDE SEQUENCE [LARGE SCALE GENOMIC DNA]</scope>
    <source>
        <strain evidence="1 2">DSM 45361</strain>
    </source>
</reference>
<dbReference type="EMBL" id="SNXZ01000004">
    <property type="protein sequence ID" value="TDP96607.1"/>
    <property type="molecule type" value="Genomic_DNA"/>
</dbReference>
<comment type="caution">
    <text evidence="1">The sequence shown here is derived from an EMBL/GenBank/DDBJ whole genome shotgun (WGS) entry which is preliminary data.</text>
</comment>
<dbReference type="OrthoDB" id="3419705at2"/>
<keyword evidence="2" id="KW-1185">Reference proteome</keyword>
<organism evidence="1 2">
    <name type="scientific">Labedaea rhizosphaerae</name>
    <dbReference type="NCBI Taxonomy" id="598644"/>
    <lineage>
        <taxon>Bacteria</taxon>
        <taxon>Bacillati</taxon>
        <taxon>Actinomycetota</taxon>
        <taxon>Actinomycetes</taxon>
        <taxon>Pseudonocardiales</taxon>
        <taxon>Pseudonocardiaceae</taxon>
        <taxon>Labedaea</taxon>
    </lineage>
</organism>
<evidence type="ECO:0000313" key="2">
    <source>
        <dbReference type="Proteomes" id="UP000295444"/>
    </source>
</evidence>
<gene>
    <name evidence="1" type="ORF">EV186_104595</name>
</gene>
<dbReference type="Gene3D" id="3.30.530.20">
    <property type="match status" value="2"/>
</dbReference>
<dbReference type="Pfam" id="PF10604">
    <property type="entry name" value="Polyketide_cyc2"/>
    <property type="match status" value="1"/>
</dbReference>
<dbReference type="InterPro" id="IPR023393">
    <property type="entry name" value="START-like_dom_sf"/>
</dbReference>
<dbReference type="Proteomes" id="UP000295444">
    <property type="component" value="Unassembled WGS sequence"/>
</dbReference>
<dbReference type="AlphaFoldDB" id="A0A4R6SAX6"/>
<dbReference type="RefSeq" id="WP_133851938.1">
    <property type="nucleotide sequence ID" value="NZ_SNXZ01000004.1"/>
</dbReference>
<dbReference type="InterPro" id="IPR019587">
    <property type="entry name" value="Polyketide_cyclase/dehydratase"/>
</dbReference>